<protein>
    <submittedName>
        <fullName evidence="2">DUF3244 domain-containing protein</fullName>
    </submittedName>
</protein>
<organism evidence="2 3">
    <name type="scientific">Bacteroides nordii</name>
    <dbReference type="NCBI Taxonomy" id="291645"/>
    <lineage>
        <taxon>Bacteria</taxon>
        <taxon>Pseudomonadati</taxon>
        <taxon>Bacteroidota</taxon>
        <taxon>Bacteroidia</taxon>
        <taxon>Bacteroidales</taxon>
        <taxon>Bacteroidaceae</taxon>
        <taxon>Bacteroides</taxon>
    </lineage>
</organism>
<reference evidence="2 3" key="1">
    <citation type="submission" date="2018-08" db="EMBL/GenBank/DDBJ databases">
        <title>A genome reference for cultivated species of the human gut microbiota.</title>
        <authorList>
            <person name="Zou Y."/>
            <person name="Xue W."/>
            <person name="Luo G."/>
        </authorList>
    </citation>
    <scope>NUCLEOTIDE SEQUENCE [LARGE SCALE GENOMIC DNA]</scope>
    <source>
        <strain evidence="2 3">AM40-30BH</strain>
    </source>
</reference>
<gene>
    <name evidence="2" type="ORF">DW888_07500</name>
</gene>
<dbReference type="Gene3D" id="2.60.40.3080">
    <property type="match status" value="1"/>
</dbReference>
<accession>A0A413VS95</accession>
<proteinExistence type="predicted"/>
<dbReference type="Proteomes" id="UP000284379">
    <property type="component" value="Unassembled WGS sequence"/>
</dbReference>
<dbReference type="AlphaFoldDB" id="A0A413VS95"/>
<evidence type="ECO:0000256" key="1">
    <source>
        <dbReference type="SAM" id="SignalP"/>
    </source>
</evidence>
<comment type="caution">
    <text evidence="2">The sequence shown here is derived from an EMBL/GenBank/DDBJ whole genome shotgun (WGS) entry which is preliminary data.</text>
</comment>
<dbReference type="EMBL" id="QSGO01000004">
    <property type="protein sequence ID" value="RHB36466.1"/>
    <property type="molecule type" value="Genomic_DNA"/>
</dbReference>
<dbReference type="Pfam" id="PF11589">
    <property type="entry name" value="DUF3244"/>
    <property type="match status" value="1"/>
</dbReference>
<feature type="chain" id="PRO_5019239983" evidence="1">
    <location>
        <begin position="23"/>
        <end position="135"/>
    </location>
</feature>
<keyword evidence="1" id="KW-0732">Signal</keyword>
<evidence type="ECO:0000313" key="2">
    <source>
        <dbReference type="EMBL" id="RHB36466.1"/>
    </source>
</evidence>
<feature type="signal peptide" evidence="1">
    <location>
        <begin position="1"/>
        <end position="22"/>
    </location>
</feature>
<dbReference type="InterPro" id="IPR021638">
    <property type="entry name" value="DUF3244"/>
</dbReference>
<evidence type="ECO:0000313" key="3">
    <source>
        <dbReference type="Proteomes" id="UP000284379"/>
    </source>
</evidence>
<sequence length="135" mass="14916">MAKLFFFLFIISTALYSQPVAAEEVLKYDVTNGLVWYSVPVRGHSSNSSDDKILRSPALTPVKAFMCEKTMRLDFSSSIKDVIITVVNASTGEVVYSENFATPEVVFINLDAEEAGDYRLDVTGDATALWAEFSL</sequence>
<name>A0A413VS95_9BACE</name>
<dbReference type="RefSeq" id="WP_122201212.1">
    <property type="nucleotide sequence ID" value="NZ_CABJFV010000004.1"/>
</dbReference>